<accession>A0A4T0FK24</accession>
<dbReference type="AlphaFoldDB" id="A0A4T0FK24"/>
<comment type="caution">
    <text evidence="3">The sequence shown here is derived from an EMBL/GenBank/DDBJ whole genome shotgun (WGS) entry which is preliminary data.</text>
</comment>
<gene>
    <name evidence="3" type="ORF">E3P99_02482</name>
</gene>
<evidence type="ECO:0000313" key="3">
    <source>
        <dbReference type="EMBL" id="TIA88661.1"/>
    </source>
</evidence>
<feature type="domain" description="HIT-type" evidence="2">
    <location>
        <begin position="21"/>
        <end position="49"/>
    </location>
</feature>
<evidence type="ECO:0000256" key="1">
    <source>
        <dbReference type="SAM" id="MobiDB-lite"/>
    </source>
</evidence>
<dbReference type="InterPro" id="IPR007529">
    <property type="entry name" value="Znf_HIT"/>
</dbReference>
<evidence type="ECO:0000313" key="4">
    <source>
        <dbReference type="Proteomes" id="UP000310189"/>
    </source>
</evidence>
<feature type="region of interest" description="Disordered" evidence="1">
    <location>
        <begin position="62"/>
        <end position="108"/>
    </location>
</feature>
<organism evidence="3 4">
    <name type="scientific">Wallemia hederae</name>
    <dbReference type="NCBI Taxonomy" id="1540922"/>
    <lineage>
        <taxon>Eukaryota</taxon>
        <taxon>Fungi</taxon>
        <taxon>Dikarya</taxon>
        <taxon>Basidiomycota</taxon>
        <taxon>Wallemiomycotina</taxon>
        <taxon>Wallemiomycetes</taxon>
        <taxon>Wallemiales</taxon>
        <taxon>Wallemiaceae</taxon>
        <taxon>Wallemia</taxon>
    </lineage>
</organism>
<sequence length="230" mass="25968">MPQLPYKKQRLNKNKQQQADTTCQVCHAQPFKYQHPATGLYYCSLPCYRSIQAELELSKNAQASTSVVDPDKDNRGEQQQDTQRDTHDTANPTPSPSPPTPPLIPLHSIRWPEEPDEAIFADALSRNDPKPLRRSEVLSIATSRDIRNLFVQYPNLKQVLRKLDSIEIDGTRNREVILQRVLGYDENSLSGKNIHGLPSNLANLQEGDREALQALMECMNSAIEGAHQMT</sequence>
<dbReference type="Gene3D" id="3.30.60.190">
    <property type="match status" value="1"/>
</dbReference>
<evidence type="ECO:0000259" key="2">
    <source>
        <dbReference type="Pfam" id="PF04438"/>
    </source>
</evidence>
<protein>
    <recommendedName>
        <fullName evidence="2">HIT-type domain-containing protein</fullName>
    </recommendedName>
</protein>
<proteinExistence type="predicted"/>
<keyword evidence="4" id="KW-1185">Reference proteome</keyword>
<feature type="compositionally biased region" description="Pro residues" evidence="1">
    <location>
        <begin position="93"/>
        <end position="104"/>
    </location>
</feature>
<dbReference type="EMBL" id="SPNW01000035">
    <property type="protein sequence ID" value="TIA88661.1"/>
    <property type="molecule type" value="Genomic_DNA"/>
</dbReference>
<name>A0A4T0FK24_9BASI</name>
<dbReference type="SUPFAM" id="SSF144232">
    <property type="entry name" value="HIT/MYND zinc finger-like"/>
    <property type="match status" value="1"/>
</dbReference>
<feature type="compositionally biased region" description="Basic and acidic residues" evidence="1">
    <location>
        <begin position="69"/>
        <end position="88"/>
    </location>
</feature>
<dbReference type="Proteomes" id="UP000310189">
    <property type="component" value="Unassembled WGS sequence"/>
</dbReference>
<dbReference type="Pfam" id="PF04438">
    <property type="entry name" value="zf-HIT"/>
    <property type="match status" value="1"/>
</dbReference>
<dbReference type="OrthoDB" id="18412at2759"/>
<reference evidence="3 4" key="1">
    <citation type="submission" date="2019-03" db="EMBL/GenBank/DDBJ databases">
        <title>Sequencing 23 genomes of Wallemia ichthyophaga.</title>
        <authorList>
            <person name="Gostincar C."/>
        </authorList>
    </citation>
    <scope>NUCLEOTIDE SEQUENCE [LARGE SCALE GENOMIC DNA]</scope>
    <source>
        <strain evidence="3 4">EXF-5753</strain>
    </source>
</reference>
<dbReference type="CDD" id="cd23024">
    <property type="entry name" value="zf-HIT_ZNHIT2-3"/>
    <property type="match status" value="1"/>
</dbReference>